<evidence type="ECO:0008006" key="3">
    <source>
        <dbReference type="Google" id="ProtNLM"/>
    </source>
</evidence>
<sequence>MRRTEPPSVRRPLLICAAALLAAVSAVALSHYFVGQARDDLRHAAQARQLAAGGLAALETSRRETSIYQPRFMQLEHAGMVGDERRLAWTEAIRAIQAARKLPPLSFGFAPQQGVAMDVPMALGGYQLRASRMQLSMGLLHEMDLFNFLDALREHGLFTVQDCSITRKEGPAGSIRTARLAADCTLVWVTLADNPGGAR</sequence>
<organism evidence="1 2">
    <name type="scientific">Massilia glaciei</name>
    <dbReference type="NCBI Taxonomy" id="1524097"/>
    <lineage>
        <taxon>Bacteria</taxon>
        <taxon>Pseudomonadati</taxon>
        <taxon>Pseudomonadota</taxon>
        <taxon>Betaproteobacteria</taxon>
        <taxon>Burkholderiales</taxon>
        <taxon>Oxalobacteraceae</taxon>
        <taxon>Telluria group</taxon>
        <taxon>Massilia</taxon>
    </lineage>
</organism>
<protein>
    <recommendedName>
        <fullName evidence="3">General secretion pathway protein GspM</fullName>
    </recommendedName>
</protein>
<dbReference type="AlphaFoldDB" id="A0A2U2HJJ1"/>
<evidence type="ECO:0000313" key="1">
    <source>
        <dbReference type="EMBL" id="PWF47718.1"/>
    </source>
</evidence>
<comment type="caution">
    <text evidence="1">The sequence shown here is derived from an EMBL/GenBank/DDBJ whole genome shotgun (WGS) entry which is preliminary data.</text>
</comment>
<accession>A0A2U2HJJ1</accession>
<dbReference type="EMBL" id="PXWF02000233">
    <property type="protein sequence ID" value="PWF47718.1"/>
    <property type="molecule type" value="Genomic_DNA"/>
</dbReference>
<evidence type="ECO:0000313" key="2">
    <source>
        <dbReference type="Proteomes" id="UP000241421"/>
    </source>
</evidence>
<gene>
    <name evidence="1" type="ORF">C7C56_014220</name>
</gene>
<keyword evidence="2" id="KW-1185">Reference proteome</keyword>
<proteinExistence type="predicted"/>
<dbReference type="RefSeq" id="WP_106758039.1">
    <property type="nucleotide sequence ID" value="NZ_PXWF02000233.1"/>
</dbReference>
<reference evidence="1 2" key="1">
    <citation type="submission" date="2018-04" db="EMBL/GenBank/DDBJ databases">
        <title>Massilia violaceinigra sp. nov., a novel purple-pigmented bacterium isolated from Tianshan glacier, Xinjiang, China.</title>
        <authorList>
            <person name="Wang H."/>
        </authorList>
    </citation>
    <scope>NUCLEOTIDE SEQUENCE [LARGE SCALE GENOMIC DNA]</scope>
    <source>
        <strain evidence="1 2">B448-2</strain>
    </source>
</reference>
<dbReference type="Proteomes" id="UP000241421">
    <property type="component" value="Unassembled WGS sequence"/>
</dbReference>
<dbReference type="OrthoDB" id="8527869at2"/>
<name>A0A2U2HJJ1_9BURK</name>